<dbReference type="InterPro" id="IPR045214">
    <property type="entry name" value="Surf1/Surf4"/>
</dbReference>
<accession>A0AAC9AMZ9</accession>
<feature type="compositionally biased region" description="Basic residues" evidence="7">
    <location>
        <begin position="241"/>
        <end position="254"/>
    </location>
</feature>
<dbReference type="CDD" id="cd06662">
    <property type="entry name" value="SURF1"/>
    <property type="match status" value="1"/>
</dbReference>
<keyword evidence="5 6" id="KW-0472">Membrane</keyword>
<gene>
    <name evidence="9" type="ORF">A8L58_05990</name>
    <name evidence="8" type="ORF">AXH35_04525</name>
</gene>
<comment type="subcellular location">
    <subcellularLocation>
        <location evidence="6">Cell membrane</location>
        <topology evidence="6">Multi-pass membrane protein</topology>
    </subcellularLocation>
    <subcellularLocation>
        <location evidence="1">Membrane</location>
    </subcellularLocation>
</comment>
<feature type="transmembrane region" description="Helical" evidence="6">
    <location>
        <begin position="212"/>
        <end position="233"/>
    </location>
</feature>
<keyword evidence="11" id="KW-1185">Reference proteome</keyword>
<dbReference type="Proteomes" id="UP000075221">
    <property type="component" value="Chromosome"/>
</dbReference>
<evidence type="ECO:0000313" key="9">
    <source>
        <dbReference type="EMBL" id="AOZ46338.1"/>
    </source>
</evidence>
<feature type="transmembrane region" description="Helical" evidence="6">
    <location>
        <begin position="6"/>
        <end position="26"/>
    </location>
</feature>
<proteinExistence type="inferred from homology"/>
<dbReference type="InterPro" id="IPR002994">
    <property type="entry name" value="Surf1/Shy1"/>
</dbReference>
<feature type="transmembrane region" description="Helical" evidence="6">
    <location>
        <begin position="173"/>
        <end position="192"/>
    </location>
</feature>
<dbReference type="PROSITE" id="PS50895">
    <property type="entry name" value="SURF1"/>
    <property type="match status" value="1"/>
</dbReference>
<evidence type="ECO:0000256" key="7">
    <source>
        <dbReference type="SAM" id="MobiDB-lite"/>
    </source>
</evidence>
<comment type="similarity">
    <text evidence="2 6">Belongs to the SURF1 family.</text>
</comment>
<evidence type="ECO:0000313" key="11">
    <source>
        <dbReference type="Proteomes" id="UP000178666"/>
    </source>
</evidence>
<reference evidence="9 11" key="1">
    <citation type="journal article" date="2016" name="Plant Dis.">
        <title>Improved production of propionic acid using genome shuffling.</title>
        <authorList>
            <person name="Luna-Flores C.H."/>
            <person name="Palfreyman R.W."/>
            <person name="Kromer J.O."/>
            <person name="Nielsen L.K."/>
            <person name="Marcellin E."/>
        </authorList>
    </citation>
    <scope>NUCLEOTIDE SEQUENCE [LARGE SCALE GENOMIC DNA]</scope>
    <source>
        <strain evidence="9 11">F3E8</strain>
    </source>
</reference>
<keyword evidence="4 6" id="KW-1133">Transmembrane helix</keyword>
<evidence type="ECO:0000313" key="8">
    <source>
        <dbReference type="EMBL" id="AMS04854.1"/>
    </source>
</evidence>
<organism evidence="8 10">
    <name type="scientific">Acidipropionibacterium acidipropionici</name>
    <dbReference type="NCBI Taxonomy" id="1748"/>
    <lineage>
        <taxon>Bacteria</taxon>
        <taxon>Bacillati</taxon>
        <taxon>Actinomycetota</taxon>
        <taxon>Actinomycetes</taxon>
        <taxon>Propionibacteriales</taxon>
        <taxon>Propionibacteriaceae</taxon>
        <taxon>Acidipropionibacterium</taxon>
    </lineage>
</organism>
<protein>
    <recommendedName>
        <fullName evidence="6">SURF1-like protein</fullName>
    </recommendedName>
</protein>
<dbReference type="AlphaFoldDB" id="A0AAC9AMZ9"/>
<sequence>MRKLWLRWIGLALFVVVLSGVMIRLGQWQIHRLEGRREANATIRVHRAQAVQEWTAVMSPGTAVSGDDQWKRVRVTGRYDVSHQVQVRYRKVGDQQGSEILTPLRAADGRTVLVDRGFIGRKADGTDPDITDIPAPPSGQVTVVGYVKGNENGKDTAVVPVDDRARLINSDSFGKVAGAGYVNGYIVLMSSTPGQTGMTPVPFPELDEGPHLSYAVQWFCFTAIAVGGLFILIRGDIKDRRKRRDRAEKRHRARPAPVGKPATRGGVPIDQLTDATTDQERH</sequence>
<dbReference type="RefSeq" id="WP_062819203.1">
    <property type="nucleotide sequence ID" value="NZ_CP014352.1"/>
</dbReference>
<name>A0AAC9AMZ9_9ACTN</name>
<evidence type="ECO:0000256" key="1">
    <source>
        <dbReference type="ARBA" id="ARBA00004370"/>
    </source>
</evidence>
<evidence type="ECO:0000256" key="6">
    <source>
        <dbReference type="RuleBase" id="RU363076"/>
    </source>
</evidence>
<evidence type="ECO:0000313" key="10">
    <source>
        <dbReference type="Proteomes" id="UP000075221"/>
    </source>
</evidence>
<reference evidence="8 10" key="2">
    <citation type="submission" date="2016-02" db="EMBL/GenBank/DDBJ databases">
        <title>Complete Genome Sequence of Propionibacterium acidipropionici ATCC 55737.</title>
        <authorList>
            <person name="Luna Flores C.H."/>
            <person name="Nielsen L.K."/>
            <person name="Marcellin E."/>
        </authorList>
    </citation>
    <scope>NUCLEOTIDE SEQUENCE [LARGE SCALE GENOMIC DNA]</scope>
    <source>
        <strain evidence="8 10">ATCC 55737</strain>
    </source>
</reference>
<feature type="region of interest" description="Disordered" evidence="7">
    <location>
        <begin position="241"/>
        <end position="282"/>
    </location>
</feature>
<evidence type="ECO:0000256" key="2">
    <source>
        <dbReference type="ARBA" id="ARBA00007165"/>
    </source>
</evidence>
<keyword evidence="3 6" id="KW-0812">Transmembrane</keyword>
<dbReference type="EMBL" id="CP014352">
    <property type="protein sequence ID" value="AMS04854.1"/>
    <property type="molecule type" value="Genomic_DNA"/>
</dbReference>
<dbReference type="Proteomes" id="UP000178666">
    <property type="component" value="Chromosome"/>
</dbReference>
<dbReference type="Pfam" id="PF02104">
    <property type="entry name" value="SURF1"/>
    <property type="match status" value="1"/>
</dbReference>
<evidence type="ECO:0000256" key="4">
    <source>
        <dbReference type="ARBA" id="ARBA00022989"/>
    </source>
</evidence>
<dbReference type="PANTHER" id="PTHR23427">
    <property type="entry name" value="SURFEIT LOCUS PROTEIN"/>
    <property type="match status" value="1"/>
</dbReference>
<evidence type="ECO:0000256" key="5">
    <source>
        <dbReference type="ARBA" id="ARBA00023136"/>
    </source>
</evidence>
<dbReference type="EMBL" id="CP015970">
    <property type="protein sequence ID" value="AOZ46338.1"/>
    <property type="molecule type" value="Genomic_DNA"/>
</dbReference>
<dbReference type="PANTHER" id="PTHR23427:SF2">
    <property type="entry name" value="SURFEIT LOCUS PROTEIN 1"/>
    <property type="match status" value="1"/>
</dbReference>
<evidence type="ECO:0000256" key="3">
    <source>
        <dbReference type="ARBA" id="ARBA00022692"/>
    </source>
</evidence>
<keyword evidence="6" id="KW-1003">Cell membrane</keyword>
<dbReference type="GO" id="GO:0005886">
    <property type="term" value="C:plasma membrane"/>
    <property type="evidence" value="ECO:0007669"/>
    <property type="project" value="UniProtKB-SubCell"/>
</dbReference>